<gene>
    <name evidence="1" type="ORF">EDD79_101416</name>
</gene>
<evidence type="ECO:0000313" key="2">
    <source>
        <dbReference type="Proteomes" id="UP000295504"/>
    </source>
</evidence>
<dbReference type="Proteomes" id="UP000295504">
    <property type="component" value="Unassembled WGS sequence"/>
</dbReference>
<accession>A0A4R2TJS2</accession>
<proteinExistence type="predicted"/>
<comment type="caution">
    <text evidence="1">The sequence shown here is derived from an EMBL/GenBank/DDBJ whole genome shotgun (WGS) entry which is preliminary data.</text>
</comment>
<sequence length="79" mass="8933">MAFKPNVNQQLNINDNFLMSNDGTKKFVLNSCAKGFSEVVFPAINEKDLLYCTAITKHHVLLKYVLLASKSILVKFKKV</sequence>
<protein>
    <submittedName>
        <fullName evidence="1">Uncharacterized protein</fullName>
    </submittedName>
</protein>
<name>A0A4R2TJS2_9FIRM</name>
<dbReference type="OrthoDB" id="9789070at2"/>
<evidence type="ECO:0000313" key="1">
    <source>
        <dbReference type="EMBL" id="TCQ02602.1"/>
    </source>
</evidence>
<dbReference type="EMBL" id="SLYC01000014">
    <property type="protein sequence ID" value="TCQ02602.1"/>
    <property type="molecule type" value="Genomic_DNA"/>
</dbReference>
<dbReference type="AlphaFoldDB" id="A0A4R2TJS2"/>
<organism evidence="1 2">
    <name type="scientific">Serpentinicella alkaliphila</name>
    <dbReference type="NCBI Taxonomy" id="1734049"/>
    <lineage>
        <taxon>Bacteria</taxon>
        <taxon>Bacillati</taxon>
        <taxon>Bacillota</taxon>
        <taxon>Clostridia</taxon>
        <taxon>Peptostreptococcales</taxon>
        <taxon>Natronincolaceae</taxon>
        <taxon>Serpentinicella</taxon>
    </lineage>
</organism>
<keyword evidence="2" id="KW-1185">Reference proteome</keyword>
<dbReference type="RefSeq" id="WP_132848329.1">
    <property type="nucleotide sequence ID" value="NZ_SLYC01000014.1"/>
</dbReference>
<reference evidence="1 2" key="1">
    <citation type="submission" date="2019-03" db="EMBL/GenBank/DDBJ databases">
        <title>Genomic Encyclopedia of Type Strains, Phase IV (KMG-IV): sequencing the most valuable type-strain genomes for metagenomic binning, comparative biology and taxonomic classification.</title>
        <authorList>
            <person name="Goeker M."/>
        </authorList>
    </citation>
    <scope>NUCLEOTIDE SEQUENCE [LARGE SCALE GENOMIC DNA]</scope>
    <source>
        <strain evidence="1 2">DSM 100013</strain>
    </source>
</reference>